<feature type="region of interest" description="Disordered" evidence="2">
    <location>
        <begin position="120"/>
        <end position="152"/>
    </location>
</feature>
<name>A0A2X0MIR1_9BASI</name>
<dbReference type="PANTHER" id="PTHR48153:SF4">
    <property type="entry name" value="UBIQUITIN CARBOXYL-TERMINAL HYDROLASE MUG105"/>
    <property type="match status" value="1"/>
</dbReference>
<evidence type="ECO:0000256" key="1">
    <source>
        <dbReference type="ARBA" id="ARBA00022801"/>
    </source>
</evidence>
<feature type="region of interest" description="Disordered" evidence="2">
    <location>
        <begin position="432"/>
        <end position="463"/>
    </location>
</feature>
<dbReference type="Proteomes" id="UP000249464">
    <property type="component" value="Unassembled WGS sequence"/>
</dbReference>
<reference evidence="4 5" key="1">
    <citation type="submission" date="2016-11" db="EMBL/GenBank/DDBJ databases">
        <authorList>
            <person name="Jaros S."/>
            <person name="Januszkiewicz K."/>
            <person name="Wedrychowicz H."/>
        </authorList>
    </citation>
    <scope>NUCLEOTIDE SEQUENCE [LARGE SCALE GENOMIC DNA]</scope>
</reference>
<dbReference type="AlphaFoldDB" id="A0A2X0MIR1"/>
<keyword evidence="1" id="KW-0378">Hydrolase</keyword>
<dbReference type="Pfam" id="PF07910">
    <property type="entry name" value="Peptidase_C78"/>
    <property type="match status" value="1"/>
</dbReference>
<feature type="compositionally biased region" description="Acidic residues" evidence="2">
    <location>
        <begin position="126"/>
        <end position="137"/>
    </location>
</feature>
<dbReference type="EMBL" id="FQNC01000060">
    <property type="protein sequence ID" value="SGY90556.1"/>
    <property type="molecule type" value="Genomic_DNA"/>
</dbReference>
<gene>
    <name evidence="4" type="primary">BQ5605_C039g11815</name>
    <name evidence="4" type="ORF">BQ5605_C039G11815</name>
</gene>
<evidence type="ECO:0000313" key="4">
    <source>
        <dbReference type="EMBL" id="SGY90556.1"/>
    </source>
</evidence>
<keyword evidence="5" id="KW-1185">Reference proteome</keyword>
<feature type="compositionally biased region" description="Low complexity" evidence="2">
    <location>
        <begin position="440"/>
        <end position="459"/>
    </location>
</feature>
<proteinExistence type="predicted"/>
<sequence>MSASSSKGQLQECFICHTVINGDVSVFEHHVNQSHGPHVTGLDASQEITPGSDLDAKQDKINDDDHVPPPRAAVELLIVSDSEDDEDVCPICNQPWRSIGLDPVQGSRDAHVGECLEHRALSSEASETEEEEEDEQDGIAVTDATTSSSAHRKGFGAFKKPRLLDGRDSEPEGIPGLVVVIASIVEMAPRKLSPMWTTLLGDQHTQYIRGRGTDLVWSCGYRNTQMLFSSLRHLPEYNTSASGPSPIPSILELQGVIEDAWKAGHDLDGAAYFNGRLRGSKRWTGATEMYTALTALSIRCQIVDFPKLPHAKNGADSSLIRWIVAYFAGTLEASYVSVSNSNGDIRLRASSSFPSSILPIMSAKQPLYLQHQGHSRTVVGIEYGEQGEGYLLMFDPARFVLFPRSLVQVEPRLSRQVTFSISRRVPNALKKAASKLDNAPSTLSTSPSSSKKRPLSSSAPPAPSVKAFWAESPQARLKPDPDEAGPFYEPNLFTKMMANATTMSLPSTGLNVKSLSTFRVGFKSLSRKDQYQVLYVEPGSRLSAAEVEERKIVKSKRVIG</sequence>
<feature type="domain" description="UFSP1/2/DUB catalytic" evidence="3">
    <location>
        <begin position="204"/>
        <end position="398"/>
    </location>
</feature>
<evidence type="ECO:0000259" key="3">
    <source>
        <dbReference type="Pfam" id="PF07910"/>
    </source>
</evidence>
<protein>
    <submittedName>
        <fullName evidence="4">BQ5605_C039g11815 protein</fullName>
    </submittedName>
</protein>
<dbReference type="PANTHER" id="PTHR48153">
    <property type="entry name" value="UFM1-SPECIFIC PROTEASE 2"/>
    <property type="match status" value="1"/>
</dbReference>
<evidence type="ECO:0000256" key="2">
    <source>
        <dbReference type="SAM" id="MobiDB-lite"/>
    </source>
</evidence>
<accession>A0A2X0MIR1</accession>
<dbReference type="InterPro" id="IPR012462">
    <property type="entry name" value="UFSP1/2_DUB_cat"/>
</dbReference>
<evidence type="ECO:0000313" key="5">
    <source>
        <dbReference type="Proteomes" id="UP000249464"/>
    </source>
</evidence>
<dbReference type="STRING" id="796604.A0A2X0MIR1"/>
<dbReference type="GO" id="GO:0019783">
    <property type="term" value="F:ubiquitin-like protein peptidase activity"/>
    <property type="evidence" value="ECO:0007669"/>
    <property type="project" value="TreeGrafter"/>
</dbReference>
<dbReference type="Gene3D" id="3.90.70.130">
    <property type="match status" value="1"/>
</dbReference>
<feature type="region of interest" description="Disordered" evidence="2">
    <location>
        <begin position="37"/>
        <end position="69"/>
    </location>
</feature>
<organism evidence="4 5">
    <name type="scientific">Microbotryum silenes-dioicae</name>
    <dbReference type="NCBI Taxonomy" id="796604"/>
    <lineage>
        <taxon>Eukaryota</taxon>
        <taxon>Fungi</taxon>
        <taxon>Dikarya</taxon>
        <taxon>Basidiomycota</taxon>
        <taxon>Pucciniomycotina</taxon>
        <taxon>Microbotryomycetes</taxon>
        <taxon>Microbotryales</taxon>
        <taxon>Microbotryaceae</taxon>
        <taxon>Microbotryum</taxon>
    </lineage>
</organism>
<feature type="compositionally biased region" description="Basic and acidic residues" evidence="2">
    <location>
        <begin position="54"/>
        <end position="68"/>
    </location>
</feature>